<proteinExistence type="predicted"/>
<sequence>MGQDWTILNVDLREQDLDAGGKHLEFFLDGMRSLDQSLRIPCLPKAVDKWLSHGPFVVQPGPVGKLSTEVLDMIFEAILGNSTQGLADNFLNCVFLAVCCKRLLAVSKRHILRALMSIHARAVDCRLVCIGTATDVAEQAPPGMLTDAELQEIATTPIPDECLYHNSAEEAVAKRHLLPFAREVYKSYRKVQTPLFDPLKELGRCLYDIGMDVRTGYRLAPLRALELDMISALSTAAPFYPRPEYPEGPAVLCNMSKGEYVCEETLLAYDTLNSWWEGVTLMNALLLRICYSPSGGTTVWCDDEDERQGLINGAWAGDRFRVTSMAEMPLLEGGRQWKDVTEEVAELLWNIWDCLY</sequence>
<reference evidence="1" key="1">
    <citation type="submission" date="2019-10" db="EMBL/GenBank/DDBJ databases">
        <authorList>
            <person name="Nor Muhammad N."/>
        </authorList>
    </citation>
    <scope>NUCLEOTIDE SEQUENCE</scope>
</reference>
<dbReference type="AlphaFoldDB" id="A0A5K1K3N0"/>
<evidence type="ECO:0000313" key="1">
    <source>
        <dbReference type="EMBL" id="VWP00518.1"/>
    </source>
</evidence>
<organism evidence="1">
    <name type="scientific">Ganoderma boninense</name>
    <dbReference type="NCBI Taxonomy" id="34458"/>
    <lineage>
        <taxon>Eukaryota</taxon>
        <taxon>Fungi</taxon>
        <taxon>Dikarya</taxon>
        <taxon>Basidiomycota</taxon>
        <taxon>Agaricomycotina</taxon>
        <taxon>Agaricomycetes</taxon>
        <taxon>Polyporales</taxon>
        <taxon>Polyporaceae</taxon>
        <taxon>Ganoderma</taxon>
    </lineage>
</organism>
<name>A0A5K1K3N0_9APHY</name>
<gene>
    <name evidence="1" type="primary">Q8YAL3</name>
</gene>
<dbReference type="EMBL" id="LR728553">
    <property type="protein sequence ID" value="VWP00518.1"/>
    <property type="molecule type" value="Genomic_DNA"/>
</dbReference>
<accession>A0A5K1K3N0</accession>
<protein>
    <submittedName>
        <fullName evidence="1">Lmo0105 protein</fullName>
    </submittedName>
</protein>